<comment type="function">
    <text evidence="7">Catalyzes the methyl esterification of L-isoaspartyl residues in peptides and proteins that result from spontaneous decomposition of normal L-aspartyl and L-asparaginyl residues. It plays a role in the repair and/or degradation of damaged proteins.</text>
</comment>
<comment type="subcellular location">
    <subcellularLocation>
        <location evidence="1 7">Cytoplasm</location>
    </subcellularLocation>
</comment>
<dbReference type="EMBL" id="FUZZ01000001">
    <property type="protein sequence ID" value="SKC98755.1"/>
    <property type="molecule type" value="Genomic_DNA"/>
</dbReference>
<evidence type="ECO:0000313" key="8">
    <source>
        <dbReference type="EMBL" id="SKC98755.1"/>
    </source>
</evidence>
<comment type="similarity">
    <text evidence="2 7">Belongs to the methyltransferase superfamily. L-isoaspartyl/D-aspartyl protein methyltransferase family.</text>
</comment>
<keyword evidence="6 7" id="KW-0949">S-adenosyl-L-methionine</keyword>
<dbReference type="AlphaFoldDB" id="A0A1T5NE66"/>
<keyword evidence="9" id="KW-1185">Reference proteome</keyword>
<keyword evidence="3 7" id="KW-0963">Cytoplasm</keyword>
<dbReference type="SUPFAM" id="SSF53335">
    <property type="entry name" value="S-adenosyl-L-methionine-dependent methyltransferases"/>
    <property type="match status" value="1"/>
</dbReference>
<evidence type="ECO:0000256" key="4">
    <source>
        <dbReference type="ARBA" id="ARBA00022603"/>
    </source>
</evidence>
<dbReference type="GO" id="GO:0005737">
    <property type="term" value="C:cytoplasm"/>
    <property type="evidence" value="ECO:0007669"/>
    <property type="project" value="UniProtKB-SubCell"/>
</dbReference>
<organism evidence="8 9">
    <name type="scientific">Chitinophaga ginsengisegetis</name>
    <dbReference type="NCBI Taxonomy" id="393003"/>
    <lineage>
        <taxon>Bacteria</taxon>
        <taxon>Pseudomonadati</taxon>
        <taxon>Bacteroidota</taxon>
        <taxon>Chitinophagia</taxon>
        <taxon>Chitinophagales</taxon>
        <taxon>Chitinophagaceae</taxon>
        <taxon>Chitinophaga</taxon>
    </lineage>
</organism>
<dbReference type="InterPro" id="IPR029063">
    <property type="entry name" value="SAM-dependent_MTases_sf"/>
</dbReference>
<dbReference type="CDD" id="cd02440">
    <property type="entry name" value="AdoMet_MTases"/>
    <property type="match status" value="1"/>
</dbReference>
<protein>
    <recommendedName>
        <fullName evidence="7">Protein-L-isoaspartate O-methyltransferase</fullName>
        <ecNumber evidence="7">2.1.1.77</ecNumber>
    </recommendedName>
    <alternativeName>
        <fullName evidence="7">L-isoaspartyl protein carboxyl methyltransferase</fullName>
    </alternativeName>
    <alternativeName>
        <fullName evidence="7">Protein L-isoaspartyl methyltransferase</fullName>
    </alternativeName>
    <alternativeName>
        <fullName evidence="7">Protein-beta-aspartate methyltransferase</fullName>
        <shortName evidence="7">PIMT</shortName>
    </alternativeName>
</protein>
<proteinExistence type="inferred from homology"/>
<comment type="catalytic activity">
    <reaction evidence="7">
        <text>[protein]-L-isoaspartate + S-adenosyl-L-methionine = [protein]-L-isoaspartate alpha-methyl ester + S-adenosyl-L-homocysteine</text>
        <dbReference type="Rhea" id="RHEA:12705"/>
        <dbReference type="Rhea" id="RHEA-COMP:12143"/>
        <dbReference type="Rhea" id="RHEA-COMP:12144"/>
        <dbReference type="ChEBI" id="CHEBI:57856"/>
        <dbReference type="ChEBI" id="CHEBI:59789"/>
        <dbReference type="ChEBI" id="CHEBI:90596"/>
        <dbReference type="ChEBI" id="CHEBI:90598"/>
        <dbReference type="EC" id="2.1.1.77"/>
    </reaction>
</comment>
<dbReference type="HAMAP" id="MF_00090">
    <property type="entry name" value="PIMT"/>
    <property type="match status" value="1"/>
</dbReference>
<dbReference type="GO" id="GO:0004719">
    <property type="term" value="F:protein-L-isoaspartate (D-aspartate) O-methyltransferase activity"/>
    <property type="evidence" value="ECO:0007669"/>
    <property type="project" value="UniProtKB-UniRule"/>
</dbReference>
<evidence type="ECO:0000313" key="9">
    <source>
        <dbReference type="Proteomes" id="UP000190166"/>
    </source>
</evidence>
<dbReference type="GO" id="GO:0030091">
    <property type="term" value="P:protein repair"/>
    <property type="evidence" value="ECO:0007669"/>
    <property type="project" value="UniProtKB-UniRule"/>
</dbReference>
<dbReference type="PANTHER" id="PTHR11579:SF0">
    <property type="entry name" value="PROTEIN-L-ISOASPARTATE(D-ASPARTATE) O-METHYLTRANSFERASE"/>
    <property type="match status" value="1"/>
</dbReference>
<accession>A0A1T5NE66</accession>
<dbReference type="Pfam" id="PF01135">
    <property type="entry name" value="PCMT"/>
    <property type="match status" value="1"/>
</dbReference>
<gene>
    <name evidence="7" type="primary">pcm</name>
    <name evidence="8" type="ORF">SAMN05660461_1268</name>
</gene>
<feature type="active site" evidence="7">
    <location>
        <position position="73"/>
    </location>
</feature>
<sequence length="223" mass="25454">MVNFAAMRRYEDTYKQKGLRKQLVDSIRQKGITDENVLAAIGNIPRHFFLDTAFESIAYDDRAFPIGEGQTISQPYTVAYQTQLLEVKPYEKVLEIGTGSAYQACVLAELKANVFTIERQRKLFDQVKSFPFKAQYRNLRFFYGDGYEGLSTYAPFDKVLVTAAAPYIPEKLLQQMKIGGKMVIPVGGQEVQRMLRITKISETENEQELFDNFSFVPMLAGKK</sequence>
<evidence type="ECO:0000256" key="1">
    <source>
        <dbReference type="ARBA" id="ARBA00004496"/>
    </source>
</evidence>
<name>A0A1T5NE66_9BACT</name>
<evidence type="ECO:0000256" key="6">
    <source>
        <dbReference type="ARBA" id="ARBA00022691"/>
    </source>
</evidence>
<dbReference type="Proteomes" id="UP000190166">
    <property type="component" value="Unassembled WGS sequence"/>
</dbReference>
<dbReference type="GO" id="GO:0032259">
    <property type="term" value="P:methylation"/>
    <property type="evidence" value="ECO:0007669"/>
    <property type="project" value="UniProtKB-KW"/>
</dbReference>
<evidence type="ECO:0000256" key="2">
    <source>
        <dbReference type="ARBA" id="ARBA00005369"/>
    </source>
</evidence>
<keyword evidence="5 7" id="KW-0808">Transferase</keyword>
<evidence type="ECO:0000256" key="7">
    <source>
        <dbReference type="HAMAP-Rule" id="MF_00090"/>
    </source>
</evidence>
<keyword evidence="4 7" id="KW-0489">Methyltransferase</keyword>
<dbReference type="FunFam" id="3.40.50.150:FF:000010">
    <property type="entry name" value="Protein-L-isoaspartate O-methyltransferase"/>
    <property type="match status" value="1"/>
</dbReference>
<dbReference type="Gene3D" id="3.40.50.150">
    <property type="entry name" value="Vaccinia Virus protein VP39"/>
    <property type="match status" value="1"/>
</dbReference>
<dbReference type="STRING" id="393003.SAMN05660461_1268"/>
<dbReference type="InterPro" id="IPR000682">
    <property type="entry name" value="PCMT"/>
</dbReference>
<dbReference type="NCBIfam" id="TIGR00080">
    <property type="entry name" value="pimt"/>
    <property type="match status" value="1"/>
</dbReference>
<evidence type="ECO:0000256" key="5">
    <source>
        <dbReference type="ARBA" id="ARBA00022679"/>
    </source>
</evidence>
<reference evidence="8 9" key="1">
    <citation type="submission" date="2017-02" db="EMBL/GenBank/DDBJ databases">
        <authorList>
            <person name="Peterson S.W."/>
        </authorList>
    </citation>
    <scope>NUCLEOTIDE SEQUENCE [LARGE SCALE GENOMIC DNA]</scope>
    <source>
        <strain evidence="8 9">DSM 18108</strain>
    </source>
</reference>
<dbReference type="EC" id="2.1.1.77" evidence="7"/>
<dbReference type="PANTHER" id="PTHR11579">
    <property type="entry name" value="PROTEIN-L-ISOASPARTATE O-METHYLTRANSFERASE"/>
    <property type="match status" value="1"/>
</dbReference>
<dbReference type="NCBIfam" id="NF001453">
    <property type="entry name" value="PRK00312.1"/>
    <property type="match status" value="1"/>
</dbReference>
<evidence type="ECO:0000256" key="3">
    <source>
        <dbReference type="ARBA" id="ARBA00022490"/>
    </source>
</evidence>